<dbReference type="EMBL" id="KN880644">
    <property type="protein sequence ID" value="KIY64281.1"/>
    <property type="molecule type" value="Genomic_DNA"/>
</dbReference>
<dbReference type="InterPro" id="IPR000210">
    <property type="entry name" value="BTB/POZ_dom"/>
</dbReference>
<protein>
    <recommendedName>
        <fullName evidence="1">BTB domain-containing protein</fullName>
    </recommendedName>
</protein>
<reference evidence="2 3" key="1">
    <citation type="journal article" date="2015" name="Fungal Genet. Biol.">
        <title>Evolution of novel wood decay mechanisms in Agaricales revealed by the genome sequences of Fistulina hepatica and Cylindrobasidium torrendii.</title>
        <authorList>
            <person name="Floudas D."/>
            <person name="Held B.W."/>
            <person name="Riley R."/>
            <person name="Nagy L.G."/>
            <person name="Koehler G."/>
            <person name="Ransdell A.S."/>
            <person name="Younus H."/>
            <person name="Chow J."/>
            <person name="Chiniquy J."/>
            <person name="Lipzen A."/>
            <person name="Tritt A."/>
            <person name="Sun H."/>
            <person name="Haridas S."/>
            <person name="LaButti K."/>
            <person name="Ohm R.A."/>
            <person name="Kues U."/>
            <person name="Blanchette R.A."/>
            <person name="Grigoriev I.V."/>
            <person name="Minto R.E."/>
            <person name="Hibbett D.S."/>
        </authorList>
    </citation>
    <scope>NUCLEOTIDE SEQUENCE [LARGE SCALE GENOMIC DNA]</scope>
    <source>
        <strain evidence="2 3">FP15055 ss-10</strain>
    </source>
</reference>
<dbReference type="OrthoDB" id="3184970at2759"/>
<dbReference type="STRING" id="1314674.A0A0D7B436"/>
<gene>
    <name evidence="2" type="ORF">CYLTODRAFT_493244</name>
</gene>
<accession>A0A0D7B436</accession>
<feature type="domain" description="BTB" evidence="1">
    <location>
        <begin position="17"/>
        <end position="109"/>
    </location>
</feature>
<keyword evidence="3" id="KW-1185">Reference proteome</keyword>
<name>A0A0D7B436_9AGAR</name>
<dbReference type="InterPro" id="IPR011333">
    <property type="entry name" value="SKP1/BTB/POZ_sf"/>
</dbReference>
<evidence type="ECO:0000313" key="3">
    <source>
        <dbReference type="Proteomes" id="UP000054007"/>
    </source>
</evidence>
<evidence type="ECO:0000313" key="2">
    <source>
        <dbReference type="EMBL" id="KIY64281.1"/>
    </source>
</evidence>
<proteinExistence type="predicted"/>
<dbReference type="Pfam" id="PF00651">
    <property type="entry name" value="BTB"/>
    <property type="match status" value="1"/>
</dbReference>
<dbReference type="SUPFAM" id="SSF54695">
    <property type="entry name" value="POZ domain"/>
    <property type="match status" value="1"/>
</dbReference>
<dbReference type="Proteomes" id="UP000054007">
    <property type="component" value="Unassembled WGS sequence"/>
</dbReference>
<evidence type="ECO:0000259" key="1">
    <source>
        <dbReference type="Pfam" id="PF00651"/>
    </source>
</evidence>
<dbReference type="AlphaFoldDB" id="A0A0D7B436"/>
<dbReference type="Gene3D" id="3.30.710.10">
    <property type="entry name" value="Potassium Channel Kv1.1, Chain A"/>
    <property type="match status" value="1"/>
</dbReference>
<sequence>MSAATQKNNHMDFNAADADITIISSDNVTFKIHSVNLSTHSNAFPTFGFSTDASQPARFEEHSDILKVLFAWIYPDDPPDPQTLPYTTLLDLAHAAHKYRIGSLILVCDIRIFEREAVRQKEPIQTLKYALLYAREAKADLCARETIMIPAIDMVGNLDTVDYIEWTLYKEHCLDLYFKHTVPSPSRQGKQVPYPEVQKWIKKMADARFAGIDYTVPFARGPNRT</sequence>
<organism evidence="2 3">
    <name type="scientific">Cylindrobasidium torrendii FP15055 ss-10</name>
    <dbReference type="NCBI Taxonomy" id="1314674"/>
    <lineage>
        <taxon>Eukaryota</taxon>
        <taxon>Fungi</taxon>
        <taxon>Dikarya</taxon>
        <taxon>Basidiomycota</taxon>
        <taxon>Agaricomycotina</taxon>
        <taxon>Agaricomycetes</taxon>
        <taxon>Agaricomycetidae</taxon>
        <taxon>Agaricales</taxon>
        <taxon>Marasmiineae</taxon>
        <taxon>Physalacriaceae</taxon>
        <taxon>Cylindrobasidium</taxon>
    </lineage>
</organism>